<sequence length="136" mass="14601">MTYRFTARVATTEIDPDGYFTEAALAEGEDGSGFNLMFMAGEEEPDDQEVALGMDTHCLVTPGQGTAYGCVREAAMEGDVLRVSLDPAALEDLRLTEHEIEAVIEAPAADVSRFREVLAQVLGYGRADAVPTRSGL</sequence>
<dbReference type="KEGG" id="sfic:EIZ62_04660"/>
<dbReference type="RefSeq" id="WP_156691435.1">
    <property type="nucleotide sequence ID" value="NZ_CP034279.1"/>
</dbReference>
<protein>
    <recommendedName>
        <fullName evidence="3">Immunity protein 10 of polymorphic toxin system</fullName>
    </recommendedName>
</protein>
<dbReference type="AlphaFoldDB" id="A0A6I6F9M5"/>
<evidence type="ECO:0000313" key="2">
    <source>
        <dbReference type="Proteomes" id="UP000422572"/>
    </source>
</evidence>
<proteinExistence type="predicted"/>
<organism evidence="1 2">
    <name type="scientific">Streptomyces ficellus</name>
    <dbReference type="NCBI Taxonomy" id="1977088"/>
    <lineage>
        <taxon>Bacteria</taxon>
        <taxon>Bacillati</taxon>
        <taxon>Actinomycetota</taxon>
        <taxon>Actinomycetes</taxon>
        <taxon>Kitasatosporales</taxon>
        <taxon>Streptomycetaceae</taxon>
        <taxon>Streptomyces</taxon>
    </lineage>
</organism>
<dbReference type="EMBL" id="CP034279">
    <property type="protein sequence ID" value="QGV77617.1"/>
    <property type="molecule type" value="Genomic_DNA"/>
</dbReference>
<name>A0A6I6F9M5_9ACTN</name>
<accession>A0A6I6F9M5</accession>
<dbReference type="OrthoDB" id="3295921at2"/>
<evidence type="ECO:0000313" key="1">
    <source>
        <dbReference type="EMBL" id="QGV77617.1"/>
    </source>
</evidence>
<reference evidence="1 2" key="1">
    <citation type="submission" date="2018-12" db="EMBL/GenBank/DDBJ databases">
        <title>Complete genome sequence of Streptomyces ficellus NRRL8067, the producer of ficellomycin, feldamycin and nojirimycin.</title>
        <authorList>
            <person name="Zhang H."/>
            <person name="Yue R."/>
            <person name="Liu Y."/>
            <person name="Li M."/>
            <person name="Mu H."/>
            <person name="Zhang J."/>
        </authorList>
    </citation>
    <scope>NUCLEOTIDE SEQUENCE [LARGE SCALE GENOMIC DNA]</scope>
    <source>
        <strain evidence="1 2">NRRL 8067</strain>
    </source>
</reference>
<keyword evidence="2" id="KW-1185">Reference proteome</keyword>
<dbReference type="Proteomes" id="UP000422572">
    <property type="component" value="Chromosome"/>
</dbReference>
<evidence type="ECO:0008006" key="3">
    <source>
        <dbReference type="Google" id="ProtNLM"/>
    </source>
</evidence>
<gene>
    <name evidence="1" type="ORF">EIZ62_04660</name>
</gene>